<accession>A0A5S5AD41</accession>
<dbReference type="GO" id="GO:0004519">
    <property type="term" value="F:endonuclease activity"/>
    <property type="evidence" value="ECO:0007669"/>
    <property type="project" value="UniProtKB-KW"/>
</dbReference>
<dbReference type="OrthoDB" id="308933at2"/>
<keyword evidence="3" id="KW-0378">Hydrolase</keyword>
<dbReference type="CDD" id="cd01026">
    <property type="entry name" value="TOPRIM_OLD"/>
    <property type="match status" value="1"/>
</dbReference>
<evidence type="ECO:0000259" key="1">
    <source>
        <dbReference type="Pfam" id="PF13175"/>
    </source>
</evidence>
<dbReference type="PANTHER" id="PTHR43581:SF4">
    <property type="entry name" value="ATP_GTP PHOSPHATASE"/>
    <property type="match status" value="1"/>
</dbReference>
<feature type="domain" description="Endonuclease GajA/Old nuclease/RecF-like AAA" evidence="1">
    <location>
        <begin position="1"/>
        <end position="373"/>
    </location>
</feature>
<gene>
    <name evidence="3" type="ORF">LZ11_02445</name>
</gene>
<sequence length="661" mass="76181">MYISKLRIKNYRCFRDVEIEFNEGLNVIIGENNTGKTAIMKALQYVFNHYNTNAPTIDDFNKTIEIGPIPPEITITLTLRSSKNDKIEDKALVASWLTKLETPWEATLTYKYFLPETNIKEYEEEINKISPTSDEKVKESWAILEKYLPKYVSRIYGGNIESKNRVESEYLSKFHCEMLDALRDVESKMFTGKNTLLKQVLNYIKDYKFKKDKSEQGKEELNKVQKEFKKHADKLVENMINRLDNSNILELAEKTGAAVGGIPVWAGKLEEGDVLSALKLMIRNKTGIEVPVVNNGMGYNNLIYISLLLSKFEMITSSDFGENAKIFPILLIEEPEAHLHPALQYNFLRYLKEQIDNQGISRQIFITTHSTHITAAVGLDPIICMNRNEQDEIFPAYPGKVFSDSEEDQKSKKYVERYLDATKSTMLFAKSVLFGEGIAEQILLPVLAEYMNLNFDKNHVSIVRVDGSTFKHFIKIFGAGVEEERKKFALHKRVACIVDTDPARKKRGQKSKWESCWPFEIDLEPQLYKYRKISSVVCNLLSATLHCDNVKVFYNESGKGKTLEYDIAFENAESPLIYDSVPNSEINWPSLCNWSEEDKRKSQKAASYYLYVKDKKGEVAFDLAYKLKENLKAPTKESFKIPDYIKRAFKWVCYVDEAEED</sequence>
<dbReference type="Gene3D" id="3.40.50.300">
    <property type="entry name" value="P-loop containing nucleotide triphosphate hydrolases"/>
    <property type="match status" value="1"/>
</dbReference>
<dbReference type="RefSeq" id="WP_148868082.1">
    <property type="nucleotide sequence ID" value="NZ_VNHO01000049.1"/>
</dbReference>
<dbReference type="InterPro" id="IPR034139">
    <property type="entry name" value="TOPRIM_OLD"/>
</dbReference>
<evidence type="ECO:0000259" key="2">
    <source>
        <dbReference type="Pfam" id="PF20469"/>
    </source>
</evidence>
<keyword evidence="3" id="KW-0255">Endonuclease</keyword>
<evidence type="ECO:0000313" key="3">
    <source>
        <dbReference type="EMBL" id="TYP47425.1"/>
    </source>
</evidence>
<dbReference type="SUPFAM" id="SSF52540">
    <property type="entry name" value="P-loop containing nucleoside triphosphate hydrolases"/>
    <property type="match status" value="1"/>
</dbReference>
<dbReference type="InterPro" id="IPR041685">
    <property type="entry name" value="AAA_GajA/Old/RecF-like"/>
</dbReference>
<dbReference type="AlphaFoldDB" id="A0A5S5AD41"/>
<keyword evidence="3" id="KW-0540">Nuclease</keyword>
<dbReference type="InterPro" id="IPR027417">
    <property type="entry name" value="P-loop_NTPase"/>
</dbReference>
<proteinExistence type="predicted"/>
<protein>
    <submittedName>
        <fullName evidence="3">Putative ATP-dependent endonuclease of OLD family</fullName>
    </submittedName>
</protein>
<dbReference type="PANTHER" id="PTHR43581">
    <property type="entry name" value="ATP/GTP PHOSPHATASE"/>
    <property type="match status" value="1"/>
</dbReference>
<dbReference type="EMBL" id="VNHO01000049">
    <property type="protein sequence ID" value="TYP47425.1"/>
    <property type="molecule type" value="Genomic_DNA"/>
</dbReference>
<feature type="domain" description="OLD protein-like TOPRIM" evidence="2">
    <location>
        <begin position="427"/>
        <end position="501"/>
    </location>
</feature>
<evidence type="ECO:0000313" key="4">
    <source>
        <dbReference type="Proteomes" id="UP000322294"/>
    </source>
</evidence>
<organism evidence="3 4">
    <name type="scientific">Thermosediminibacter litoriperuensis</name>
    <dbReference type="NCBI Taxonomy" id="291989"/>
    <lineage>
        <taxon>Bacteria</taxon>
        <taxon>Bacillati</taxon>
        <taxon>Bacillota</taxon>
        <taxon>Clostridia</taxon>
        <taxon>Thermosediminibacterales</taxon>
        <taxon>Thermosediminibacteraceae</taxon>
        <taxon>Thermosediminibacter</taxon>
    </lineage>
</organism>
<comment type="caution">
    <text evidence="3">The sequence shown here is derived from an EMBL/GenBank/DDBJ whole genome shotgun (WGS) entry which is preliminary data.</text>
</comment>
<dbReference type="Proteomes" id="UP000322294">
    <property type="component" value="Unassembled WGS sequence"/>
</dbReference>
<dbReference type="InterPro" id="IPR051396">
    <property type="entry name" value="Bact_Antivir_Def_Nuclease"/>
</dbReference>
<keyword evidence="4" id="KW-1185">Reference proteome</keyword>
<reference evidence="3 4" key="1">
    <citation type="submission" date="2019-07" db="EMBL/GenBank/DDBJ databases">
        <title>Genomic Encyclopedia of Type Strains, Phase I: the one thousand microbial genomes (KMG-I) project.</title>
        <authorList>
            <person name="Kyrpides N."/>
        </authorList>
    </citation>
    <scope>NUCLEOTIDE SEQUENCE [LARGE SCALE GENOMIC DNA]</scope>
    <source>
        <strain evidence="3 4">DSM 16647</strain>
    </source>
</reference>
<dbReference type="Pfam" id="PF13175">
    <property type="entry name" value="AAA_15"/>
    <property type="match status" value="1"/>
</dbReference>
<dbReference type="Pfam" id="PF20469">
    <property type="entry name" value="OLD-like_TOPRIM"/>
    <property type="match status" value="1"/>
</dbReference>
<name>A0A5S5AD41_9FIRM</name>